<dbReference type="SUPFAM" id="SSF52540">
    <property type="entry name" value="P-loop containing nucleoside triphosphate hydrolases"/>
    <property type="match status" value="1"/>
</dbReference>
<dbReference type="PANTHER" id="PTHR42711:SF5">
    <property type="entry name" value="ABC TRANSPORTER ATP-BINDING PROTEIN NATA"/>
    <property type="match status" value="1"/>
</dbReference>
<keyword evidence="2" id="KW-0813">Transport</keyword>
<proteinExistence type="inferred from homology"/>
<evidence type="ECO:0000313" key="6">
    <source>
        <dbReference type="EMBL" id="MBM7838928.1"/>
    </source>
</evidence>
<dbReference type="RefSeq" id="WP_204466302.1">
    <property type="nucleotide sequence ID" value="NZ_JAFBCV010000006.1"/>
</dbReference>
<gene>
    <name evidence="6" type="ORF">JOC54_002198</name>
</gene>
<comment type="similarity">
    <text evidence="1">Belongs to the ABC transporter superfamily.</text>
</comment>
<evidence type="ECO:0000256" key="2">
    <source>
        <dbReference type="ARBA" id="ARBA00022448"/>
    </source>
</evidence>
<dbReference type="InterPro" id="IPR050763">
    <property type="entry name" value="ABC_transporter_ATP-binding"/>
</dbReference>
<dbReference type="Gene3D" id="3.40.50.300">
    <property type="entry name" value="P-loop containing nucleotide triphosphate hydrolases"/>
    <property type="match status" value="1"/>
</dbReference>
<evidence type="ECO:0000313" key="7">
    <source>
        <dbReference type="Proteomes" id="UP001179280"/>
    </source>
</evidence>
<keyword evidence="7" id="KW-1185">Reference proteome</keyword>
<organism evidence="6 7">
    <name type="scientific">Shouchella xiaoxiensis</name>
    <dbReference type="NCBI Taxonomy" id="766895"/>
    <lineage>
        <taxon>Bacteria</taxon>
        <taxon>Bacillati</taxon>
        <taxon>Bacillota</taxon>
        <taxon>Bacilli</taxon>
        <taxon>Bacillales</taxon>
        <taxon>Bacillaceae</taxon>
        <taxon>Shouchella</taxon>
    </lineage>
</organism>
<reference evidence="6" key="1">
    <citation type="submission" date="2021-01" db="EMBL/GenBank/DDBJ databases">
        <title>Genomic Encyclopedia of Type Strains, Phase IV (KMG-IV): sequencing the most valuable type-strain genomes for metagenomic binning, comparative biology and taxonomic classification.</title>
        <authorList>
            <person name="Goeker M."/>
        </authorList>
    </citation>
    <scope>NUCLEOTIDE SEQUENCE</scope>
    <source>
        <strain evidence="6">DSM 21943</strain>
    </source>
</reference>
<dbReference type="InterPro" id="IPR003439">
    <property type="entry name" value="ABC_transporter-like_ATP-bd"/>
</dbReference>
<keyword evidence="4 6" id="KW-0067">ATP-binding</keyword>
<feature type="domain" description="ABC transporter" evidence="5">
    <location>
        <begin position="1"/>
        <end position="232"/>
    </location>
</feature>
<dbReference type="SMART" id="SM00382">
    <property type="entry name" value="AAA"/>
    <property type="match status" value="1"/>
</dbReference>
<sequence length="315" mass="34412">MNAIEVQKISKSYKEKVVDEIEFTVERGSIFGLLGPNGAGKSTTVRIMSSLAKADEGDVYVEGLSIKEKAVRNQIGYVAQKTAVNLAFTARENLMLQGRLYGLKSGALRERVNYLLNQFDLEKSANKLAAKFSGGMQRKLDLAMGLIHGPSVLFLDEPTTGLDPEARASLWKQIIKLKNDSNLTVVLTTHYLEEADALADQLLIIDNGKAVVQGSPQQLKKQLQGEALEFQLANEEETVKAKAALTNMEVAKRSIVNGAVLHVSVHNASSQLSDILTVLETAGCSPRGIALSKPTLDDVYLLHTGKHYHEKEAIR</sequence>
<evidence type="ECO:0000259" key="5">
    <source>
        <dbReference type="PROSITE" id="PS50893"/>
    </source>
</evidence>
<dbReference type="InterPro" id="IPR003593">
    <property type="entry name" value="AAA+_ATPase"/>
</dbReference>
<dbReference type="PROSITE" id="PS00211">
    <property type="entry name" value="ABC_TRANSPORTER_1"/>
    <property type="match status" value="1"/>
</dbReference>
<evidence type="ECO:0000256" key="4">
    <source>
        <dbReference type="ARBA" id="ARBA00022840"/>
    </source>
</evidence>
<dbReference type="EMBL" id="JAFBCV010000006">
    <property type="protein sequence ID" value="MBM7838928.1"/>
    <property type="molecule type" value="Genomic_DNA"/>
</dbReference>
<dbReference type="Pfam" id="PF00005">
    <property type="entry name" value="ABC_tran"/>
    <property type="match status" value="1"/>
</dbReference>
<dbReference type="PANTHER" id="PTHR42711">
    <property type="entry name" value="ABC TRANSPORTER ATP-BINDING PROTEIN"/>
    <property type="match status" value="1"/>
</dbReference>
<name>A0ABS2STQ0_9BACI</name>
<dbReference type="Proteomes" id="UP001179280">
    <property type="component" value="Unassembled WGS sequence"/>
</dbReference>
<keyword evidence="3" id="KW-0547">Nucleotide-binding</keyword>
<evidence type="ECO:0000256" key="3">
    <source>
        <dbReference type="ARBA" id="ARBA00022741"/>
    </source>
</evidence>
<protein>
    <submittedName>
        <fullName evidence="6">ABC-2 type transport system ATP-binding protein</fullName>
    </submittedName>
</protein>
<dbReference type="GO" id="GO:0005524">
    <property type="term" value="F:ATP binding"/>
    <property type="evidence" value="ECO:0007669"/>
    <property type="project" value="UniProtKB-KW"/>
</dbReference>
<dbReference type="PROSITE" id="PS50893">
    <property type="entry name" value="ABC_TRANSPORTER_2"/>
    <property type="match status" value="1"/>
</dbReference>
<dbReference type="InterPro" id="IPR027417">
    <property type="entry name" value="P-loop_NTPase"/>
</dbReference>
<dbReference type="InterPro" id="IPR017871">
    <property type="entry name" value="ABC_transporter-like_CS"/>
</dbReference>
<comment type="caution">
    <text evidence="6">The sequence shown here is derived from an EMBL/GenBank/DDBJ whole genome shotgun (WGS) entry which is preliminary data.</text>
</comment>
<accession>A0ABS2STQ0</accession>
<evidence type="ECO:0000256" key="1">
    <source>
        <dbReference type="ARBA" id="ARBA00005417"/>
    </source>
</evidence>